<dbReference type="SMART" id="SM00054">
    <property type="entry name" value="EFh"/>
    <property type="match status" value="3"/>
</dbReference>
<dbReference type="PROSITE" id="PS50222">
    <property type="entry name" value="EF_HAND_2"/>
    <property type="match status" value="3"/>
</dbReference>
<keyword evidence="1" id="KW-0677">Repeat</keyword>
<dbReference type="PANTHER" id="PTHR23056">
    <property type="entry name" value="CALCINEURIN B"/>
    <property type="match status" value="1"/>
</dbReference>
<dbReference type="EMBL" id="HBGA01111507">
    <property type="protein sequence ID" value="CAD9030367.1"/>
    <property type="molecule type" value="Transcribed_RNA"/>
</dbReference>
<organism evidence="5">
    <name type="scientific">Eutreptiella gymnastica</name>
    <dbReference type="NCBI Taxonomy" id="73025"/>
    <lineage>
        <taxon>Eukaryota</taxon>
        <taxon>Discoba</taxon>
        <taxon>Euglenozoa</taxon>
        <taxon>Euglenida</taxon>
        <taxon>Spirocuta</taxon>
        <taxon>Euglenophyceae</taxon>
        <taxon>Eutreptiales</taxon>
        <taxon>Eutreptiaceae</taxon>
        <taxon>Eutreptiella</taxon>
    </lineage>
</organism>
<dbReference type="GO" id="GO:0005509">
    <property type="term" value="F:calcium ion binding"/>
    <property type="evidence" value="ECO:0007669"/>
    <property type="project" value="InterPro"/>
</dbReference>
<accession>A0A7S1NME8</accession>
<sequence>MGCGSSSEDRSHDSGKRSIMVEEKLPTKETADESMKPVYGSLSKQEIKALSSHFEEMAKGVVDDGIIDLQEFCQTLGLPDNTLTRRLYALFDGDNDGKLTKGEFLQSLNILHPMGNLKDKMKMGFRFWDVDGDGLLSKDEVVRLVSESMQAGRMLITPEQFNMLVDATFSMADVDASGQVTMAEWEKLVKANPAMLSNMTLDVSTLLAQSLARL</sequence>
<feature type="domain" description="EF-hand" evidence="4">
    <location>
        <begin position="160"/>
        <end position="195"/>
    </location>
</feature>
<dbReference type="PRINTS" id="PR00450">
    <property type="entry name" value="RECOVERIN"/>
</dbReference>
<evidence type="ECO:0000256" key="2">
    <source>
        <dbReference type="ARBA" id="ARBA00022837"/>
    </source>
</evidence>
<evidence type="ECO:0000256" key="1">
    <source>
        <dbReference type="ARBA" id="ARBA00022737"/>
    </source>
</evidence>
<dbReference type="Gene3D" id="1.10.238.10">
    <property type="entry name" value="EF-hand"/>
    <property type="match status" value="1"/>
</dbReference>
<dbReference type="PROSITE" id="PS00018">
    <property type="entry name" value="EF_HAND_1"/>
    <property type="match status" value="3"/>
</dbReference>
<proteinExistence type="predicted"/>
<keyword evidence="2" id="KW-0106">Calcium</keyword>
<evidence type="ECO:0000313" key="5">
    <source>
        <dbReference type="EMBL" id="CAD9030367.1"/>
    </source>
</evidence>
<feature type="domain" description="EF-hand" evidence="4">
    <location>
        <begin position="79"/>
        <end position="114"/>
    </location>
</feature>
<feature type="region of interest" description="Disordered" evidence="3">
    <location>
        <begin position="1"/>
        <end position="37"/>
    </location>
</feature>
<feature type="compositionally biased region" description="Basic and acidic residues" evidence="3">
    <location>
        <begin position="7"/>
        <end position="35"/>
    </location>
</feature>
<name>A0A7S1NME8_9EUGL</name>
<dbReference type="AlphaFoldDB" id="A0A7S1NME8"/>
<dbReference type="InterPro" id="IPR002048">
    <property type="entry name" value="EF_hand_dom"/>
</dbReference>
<reference evidence="5" key="1">
    <citation type="submission" date="2021-01" db="EMBL/GenBank/DDBJ databases">
        <authorList>
            <person name="Corre E."/>
            <person name="Pelletier E."/>
            <person name="Niang G."/>
            <person name="Scheremetjew M."/>
            <person name="Finn R."/>
            <person name="Kale V."/>
            <person name="Holt S."/>
            <person name="Cochrane G."/>
            <person name="Meng A."/>
            <person name="Brown T."/>
            <person name="Cohen L."/>
        </authorList>
    </citation>
    <scope>NUCLEOTIDE SEQUENCE</scope>
    <source>
        <strain evidence="5">NIES-381</strain>
    </source>
</reference>
<feature type="domain" description="EF-hand" evidence="4">
    <location>
        <begin position="116"/>
        <end position="151"/>
    </location>
</feature>
<dbReference type="PANTHER" id="PTHR23056:SF110">
    <property type="entry name" value="CALMODULIN"/>
    <property type="match status" value="1"/>
</dbReference>
<evidence type="ECO:0000256" key="3">
    <source>
        <dbReference type="SAM" id="MobiDB-lite"/>
    </source>
</evidence>
<dbReference type="InterPro" id="IPR011992">
    <property type="entry name" value="EF-hand-dom_pair"/>
</dbReference>
<dbReference type="SUPFAM" id="SSF47473">
    <property type="entry name" value="EF-hand"/>
    <property type="match status" value="1"/>
</dbReference>
<dbReference type="GO" id="GO:0019722">
    <property type="term" value="P:calcium-mediated signaling"/>
    <property type="evidence" value="ECO:0007669"/>
    <property type="project" value="InterPro"/>
</dbReference>
<evidence type="ECO:0000259" key="4">
    <source>
        <dbReference type="PROSITE" id="PS50222"/>
    </source>
</evidence>
<dbReference type="GO" id="GO:0019900">
    <property type="term" value="F:kinase binding"/>
    <property type="evidence" value="ECO:0007669"/>
    <property type="project" value="InterPro"/>
</dbReference>
<dbReference type="Pfam" id="PF13202">
    <property type="entry name" value="EF-hand_5"/>
    <property type="match status" value="3"/>
</dbReference>
<dbReference type="InterPro" id="IPR018247">
    <property type="entry name" value="EF_Hand_1_Ca_BS"/>
</dbReference>
<dbReference type="InterPro" id="IPR045198">
    <property type="entry name" value="CNBL1-10"/>
</dbReference>
<gene>
    <name evidence="5" type="ORF">EGYM00392_LOCUS41506</name>
</gene>
<protein>
    <recommendedName>
        <fullName evidence="4">EF-hand domain-containing protein</fullName>
    </recommendedName>
</protein>